<dbReference type="GO" id="GO:0046872">
    <property type="term" value="F:metal ion binding"/>
    <property type="evidence" value="ECO:0007669"/>
    <property type="project" value="UniProtKB-KW"/>
</dbReference>
<dbReference type="PROSITE" id="PS00198">
    <property type="entry name" value="4FE4S_FER_1"/>
    <property type="match status" value="1"/>
</dbReference>
<feature type="domain" description="YjeF N-terminal" evidence="3">
    <location>
        <begin position="44"/>
        <end position="268"/>
    </location>
</feature>
<dbReference type="PROSITE" id="PS51379">
    <property type="entry name" value="4FE4S_FER_2"/>
    <property type="match status" value="1"/>
</dbReference>
<dbReference type="Proteomes" id="UP000029387">
    <property type="component" value="Unassembled WGS sequence"/>
</dbReference>
<dbReference type="Pfam" id="PF00037">
    <property type="entry name" value="Fer4"/>
    <property type="match status" value="1"/>
</dbReference>
<dbReference type="Gene3D" id="3.30.70.20">
    <property type="match status" value="1"/>
</dbReference>
<feature type="binding site" evidence="1">
    <location>
        <position position="114"/>
    </location>
    <ligand>
        <name>K(+)</name>
        <dbReference type="ChEBI" id="CHEBI:29103"/>
    </ligand>
</feature>
<dbReference type="Pfam" id="PF04068">
    <property type="entry name" value="Fer4_RLI"/>
    <property type="match status" value="1"/>
</dbReference>
<comment type="catalytic activity">
    <reaction evidence="1">
        <text>(6R)-NADHX = (6S)-NADHX</text>
        <dbReference type="Rhea" id="RHEA:32215"/>
        <dbReference type="ChEBI" id="CHEBI:64074"/>
        <dbReference type="ChEBI" id="CHEBI:64075"/>
        <dbReference type="EC" id="5.1.99.6"/>
    </reaction>
</comment>
<protein>
    <recommendedName>
        <fullName evidence="1">NAD(P)H-hydrate epimerase</fullName>
        <ecNumber evidence="1">5.1.99.6</ecNumber>
    </recommendedName>
    <alternativeName>
        <fullName evidence="1">NAD(P)HX epimerase</fullName>
    </alternativeName>
</protein>
<keyword evidence="1" id="KW-0521">NADP</keyword>
<evidence type="ECO:0000313" key="5">
    <source>
        <dbReference type="Proteomes" id="UP000029387"/>
    </source>
</evidence>
<dbReference type="GO" id="GO:0052856">
    <property type="term" value="F:NAD(P)HX epimerase activity"/>
    <property type="evidence" value="ECO:0007669"/>
    <property type="project" value="UniProtKB-UniRule"/>
</dbReference>
<evidence type="ECO:0000259" key="2">
    <source>
        <dbReference type="PROSITE" id="PS51379"/>
    </source>
</evidence>
<keyword evidence="5" id="KW-1185">Reference proteome</keyword>
<dbReference type="InterPro" id="IPR017900">
    <property type="entry name" value="4Fe4S_Fe_S_CS"/>
</dbReference>
<name>A0A087RZM0_9ARCH</name>
<comment type="caution">
    <text evidence="4">The sequence shown here is derived from an EMBL/GenBank/DDBJ whole genome shotgun (WGS) entry which is preliminary data.</text>
</comment>
<evidence type="ECO:0000259" key="3">
    <source>
        <dbReference type="PROSITE" id="PS51385"/>
    </source>
</evidence>
<dbReference type="AlphaFoldDB" id="A0A087RZM0"/>
<dbReference type="InterPro" id="IPR017896">
    <property type="entry name" value="4Fe4S_Fe-S-bd"/>
</dbReference>
<dbReference type="SUPFAM" id="SSF54862">
    <property type="entry name" value="4Fe-4S ferredoxins"/>
    <property type="match status" value="1"/>
</dbReference>
<dbReference type="InterPro" id="IPR007209">
    <property type="entry name" value="RNaseL-inhib-like_metal-bd_dom"/>
</dbReference>
<proteinExistence type="inferred from homology"/>
<dbReference type="InterPro" id="IPR004443">
    <property type="entry name" value="YjeF_N_dom"/>
</dbReference>
<reference evidence="4 5" key="1">
    <citation type="submission" date="2014-06" db="EMBL/GenBank/DDBJ databases">
        <authorList>
            <person name="Ngugi D.K."/>
            <person name="Blom J."/>
            <person name="Alam I."/>
            <person name="Rashid M."/>
            <person name="Baalawi W."/>
            <person name="Zhang G."/>
            <person name="Hikmawan T."/>
            <person name="Guan Y."/>
            <person name="Antunes A."/>
            <person name="Siam R."/>
            <person name="El-Dorry H."/>
            <person name="Bajic V."/>
            <person name="Stingl U."/>
        </authorList>
    </citation>
    <scope>NUCLEOTIDE SEQUENCE [LARGE SCALE GENOMIC DNA]</scope>
    <source>
        <strain evidence="4">SCGC AAA799-P11</strain>
    </source>
</reference>
<sequence length="271" mass="29423">MTHRVGVLDHELCQPKKCGLECIKYCPVNKSGADCIVLNEESKKAQIDEDICNGCGICVKVCPFDAITIVNLASELATDKIHQYGPNSFRLYKLPTPKKGEVVGLLGRNGMGNNGGDGLVMARHLAGYGAKVTVMLLGNPENIKTEESKWNWSILEKMPSVKLITGGSIDFDFKPDVIVDGILGTGISGEIREPYASAINYINQTDCYKFAVDVPSGLDPQTGETANICTKCDMTVTFHKMKQGIPKRKDLTGELFAEKIGIPPEAEEGIL</sequence>
<dbReference type="PANTHER" id="PTHR19248">
    <property type="entry name" value="ATP-BINDING TRANSPORT PROTEIN-RELATED"/>
    <property type="match status" value="1"/>
</dbReference>
<comment type="catalytic activity">
    <reaction evidence="1">
        <text>(6R)-NADPHX = (6S)-NADPHX</text>
        <dbReference type="Rhea" id="RHEA:32227"/>
        <dbReference type="ChEBI" id="CHEBI:64076"/>
        <dbReference type="ChEBI" id="CHEBI:64077"/>
        <dbReference type="EC" id="5.1.99.6"/>
    </reaction>
</comment>
<dbReference type="EMBL" id="JOSZ01000011">
    <property type="protein sequence ID" value="KFM18924.1"/>
    <property type="molecule type" value="Genomic_DNA"/>
</dbReference>
<evidence type="ECO:0000256" key="1">
    <source>
        <dbReference type="HAMAP-Rule" id="MF_01966"/>
    </source>
</evidence>
<dbReference type="HAMAP" id="MF_01966">
    <property type="entry name" value="NADHX_epimerase"/>
    <property type="match status" value="1"/>
</dbReference>
<evidence type="ECO:0000313" key="4">
    <source>
        <dbReference type="EMBL" id="KFM18924.1"/>
    </source>
</evidence>
<feature type="binding site" evidence="1">
    <location>
        <position position="213"/>
    </location>
    <ligand>
        <name>(6S)-NADPHX</name>
        <dbReference type="ChEBI" id="CHEBI:64076"/>
    </ligand>
</feature>
<comment type="similarity">
    <text evidence="1">Belongs to the NnrE/AIBP family.</text>
</comment>
<keyword evidence="1" id="KW-0413">Isomerase</keyword>
<organism evidence="4 5">
    <name type="scientific">Marine Group I thaumarchaeote SCGC AAA799-P11</name>
    <dbReference type="NCBI Taxonomy" id="1502295"/>
    <lineage>
        <taxon>Archaea</taxon>
        <taxon>Nitrososphaerota</taxon>
        <taxon>Marine Group I</taxon>
    </lineage>
</organism>
<feature type="binding site" evidence="1">
    <location>
        <position position="180"/>
    </location>
    <ligand>
        <name>K(+)</name>
        <dbReference type="ChEBI" id="CHEBI:29103"/>
    </ligand>
</feature>
<dbReference type="PATRIC" id="fig|1502295.3.peg.831"/>
<feature type="binding site" evidence="1">
    <location>
        <position position="195"/>
    </location>
    <ligand>
        <name>(6S)-NADPHX</name>
        <dbReference type="ChEBI" id="CHEBI:64076"/>
    </ligand>
</feature>
<dbReference type="NCBIfam" id="TIGR00197">
    <property type="entry name" value="yjeF_nterm"/>
    <property type="match status" value="1"/>
</dbReference>
<dbReference type="InterPro" id="IPR036652">
    <property type="entry name" value="YjeF_N_dom_sf"/>
</dbReference>
<accession>A0A087RZM0</accession>
<feature type="binding site" evidence="1">
    <location>
        <begin position="113"/>
        <end position="117"/>
    </location>
    <ligand>
        <name>(6S)-NADPHX</name>
        <dbReference type="ChEBI" id="CHEBI:64076"/>
    </ligand>
</feature>
<keyword evidence="1" id="KW-0547">Nucleotide-binding</keyword>
<dbReference type="PROSITE" id="PS51385">
    <property type="entry name" value="YJEF_N"/>
    <property type="match status" value="1"/>
</dbReference>
<keyword evidence="1" id="KW-0520">NAD</keyword>
<comment type="function">
    <text evidence="1">Catalyzes the epimerization of the S- and R-forms of NAD(P)HX, a damaged form of NAD(P)H that is a result of enzymatic or heat-dependent hydration. This is a prerequisite for the S-specific NAD(P)H-hydrate dehydratase to allow the repair of both epimers of NAD(P)HX.</text>
</comment>
<feature type="binding site" evidence="1">
    <location>
        <position position="216"/>
    </location>
    <ligand>
        <name>K(+)</name>
        <dbReference type="ChEBI" id="CHEBI:29103"/>
    </ligand>
</feature>
<keyword evidence="4" id="KW-0560">Oxidoreductase</keyword>
<dbReference type="Pfam" id="PF03853">
    <property type="entry name" value="YjeF_N"/>
    <property type="match status" value="1"/>
</dbReference>
<dbReference type="GO" id="GO:0016491">
    <property type="term" value="F:oxidoreductase activity"/>
    <property type="evidence" value="ECO:0007669"/>
    <property type="project" value="UniProtKB-KW"/>
</dbReference>
<feature type="domain" description="4Fe-4S ferredoxin-type" evidence="2">
    <location>
        <begin position="43"/>
        <end position="72"/>
    </location>
</feature>
<dbReference type="Gene3D" id="3.40.50.10260">
    <property type="entry name" value="YjeF N-terminal domain"/>
    <property type="match status" value="1"/>
</dbReference>
<dbReference type="EC" id="5.1.99.6" evidence="1"/>
<feature type="binding site" evidence="1">
    <location>
        <begin position="184"/>
        <end position="190"/>
    </location>
    <ligand>
        <name>(6S)-NADPHX</name>
        <dbReference type="ChEBI" id="CHEBI:64076"/>
    </ligand>
</feature>
<dbReference type="SUPFAM" id="SSF64153">
    <property type="entry name" value="YjeF N-terminal domain-like"/>
    <property type="match status" value="1"/>
</dbReference>
<keyword evidence="1" id="KW-0479">Metal-binding</keyword>
<dbReference type="PRINTS" id="PR01868">
    <property type="entry name" value="ABCEFAMILY"/>
</dbReference>
<comment type="cofactor">
    <cofactor evidence="1">
        <name>K(+)</name>
        <dbReference type="ChEBI" id="CHEBI:29103"/>
    </cofactor>
    <text evidence="1">Binds 1 potassium ion per subunit.</text>
</comment>
<dbReference type="GO" id="GO:0000166">
    <property type="term" value="F:nucleotide binding"/>
    <property type="evidence" value="ECO:0007669"/>
    <property type="project" value="UniProtKB-KW"/>
</dbReference>
<gene>
    <name evidence="1 4" type="primary">nnrE</name>
    <name evidence="4" type="ORF">AAA799P11_00865</name>
</gene>
<dbReference type="InterPro" id="IPR013283">
    <property type="entry name" value="RLI1"/>
</dbReference>
<keyword evidence="1" id="KW-0630">Potassium</keyword>